<dbReference type="InterPro" id="IPR043136">
    <property type="entry name" value="B30.2/SPRY_sf"/>
</dbReference>
<feature type="domain" description="NACHT" evidence="8">
    <location>
        <begin position="134"/>
        <end position="268"/>
    </location>
</feature>
<dbReference type="InterPro" id="IPR051261">
    <property type="entry name" value="NLR"/>
</dbReference>
<gene>
    <name evidence="9" type="primary">LOC115052890</name>
</gene>
<dbReference type="SMART" id="SM00449">
    <property type="entry name" value="SPRY"/>
    <property type="match status" value="1"/>
</dbReference>
<evidence type="ECO:0000256" key="1">
    <source>
        <dbReference type="ARBA" id="ARBA00004496"/>
    </source>
</evidence>
<keyword evidence="10" id="KW-1185">Reference proteome</keyword>
<dbReference type="InterPro" id="IPR007111">
    <property type="entry name" value="NACHT_NTPase"/>
</dbReference>
<dbReference type="SUPFAM" id="SSF52047">
    <property type="entry name" value="RNI-like"/>
    <property type="match status" value="1"/>
</dbReference>
<dbReference type="SMART" id="SM00368">
    <property type="entry name" value="LRR_RI"/>
    <property type="match status" value="5"/>
</dbReference>
<proteinExistence type="predicted"/>
<dbReference type="Proteomes" id="UP000472264">
    <property type="component" value="Chromosome 1"/>
</dbReference>
<dbReference type="InterPro" id="IPR027417">
    <property type="entry name" value="P-loop_NTPase"/>
</dbReference>
<keyword evidence="3" id="KW-0433">Leucine-rich repeat</keyword>
<evidence type="ECO:0000259" key="7">
    <source>
        <dbReference type="PROSITE" id="PS50188"/>
    </source>
</evidence>
<dbReference type="GO" id="GO:0005737">
    <property type="term" value="C:cytoplasm"/>
    <property type="evidence" value="ECO:0007669"/>
    <property type="project" value="UniProtKB-SubCell"/>
</dbReference>
<dbReference type="Pfam" id="PF00622">
    <property type="entry name" value="SPRY"/>
    <property type="match status" value="1"/>
</dbReference>
<keyword evidence="6" id="KW-0067">ATP-binding</keyword>
<dbReference type="InterPro" id="IPR032675">
    <property type="entry name" value="LRR_dom_sf"/>
</dbReference>
<dbReference type="InterPro" id="IPR041075">
    <property type="entry name" value="NOD1/2_WH"/>
</dbReference>
<comment type="subcellular location">
    <subcellularLocation>
        <location evidence="1">Cytoplasm</location>
    </subcellularLocation>
</comment>
<dbReference type="Ensembl" id="ENSENLT00000014226.1">
    <property type="protein sequence ID" value="ENSENLP00000013676.1"/>
    <property type="gene ID" value="ENSENLG00000006457.1"/>
</dbReference>
<dbReference type="Pfam" id="PF17776">
    <property type="entry name" value="NLRC4_HD2"/>
    <property type="match status" value="1"/>
</dbReference>
<dbReference type="FunFam" id="3.40.50.300:FF:000210">
    <property type="entry name" value="Si:dkey-16p6.1"/>
    <property type="match status" value="1"/>
</dbReference>
<evidence type="ECO:0000259" key="8">
    <source>
        <dbReference type="PROSITE" id="PS50837"/>
    </source>
</evidence>
<dbReference type="SUPFAM" id="SSF49899">
    <property type="entry name" value="Concanavalin A-like lectins/glucanases"/>
    <property type="match status" value="1"/>
</dbReference>
<dbReference type="PROSITE" id="PS50188">
    <property type="entry name" value="B302_SPRY"/>
    <property type="match status" value="1"/>
</dbReference>
<dbReference type="CDD" id="cd16040">
    <property type="entry name" value="SPRY_PRY_SNTX"/>
    <property type="match status" value="1"/>
</dbReference>
<dbReference type="Pfam" id="PF13765">
    <property type="entry name" value="PRY"/>
    <property type="match status" value="1"/>
</dbReference>
<protein>
    <submittedName>
        <fullName evidence="9">NACHT, LRR and PYD domains-containing protein 12-like</fullName>
    </submittedName>
</protein>
<dbReference type="Gene3D" id="2.60.120.920">
    <property type="match status" value="1"/>
</dbReference>
<dbReference type="SUPFAM" id="SSF52540">
    <property type="entry name" value="P-loop containing nucleoside triphosphate hydrolases"/>
    <property type="match status" value="1"/>
</dbReference>
<evidence type="ECO:0000256" key="5">
    <source>
        <dbReference type="ARBA" id="ARBA00022741"/>
    </source>
</evidence>
<evidence type="ECO:0000256" key="4">
    <source>
        <dbReference type="ARBA" id="ARBA00022737"/>
    </source>
</evidence>
<dbReference type="SMART" id="SM00589">
    <property type="entry name" value="PRY"/>
    <property type="match status" value="1"/>
</dbReference>
<dbReference type="SMART" id="SM01288">
    <property type="entry name" value="FISNA"/>
    <property type="match status" value="1"/>
</dbReference>
<dbReference type="Pfam" id="PF05729">
    <property type="entry name" value="NACHT"/>
    <property type="match status" value="1"/>
</dbReference>
<dbReference type="InterPro" id="IPR003877">
    <property type="entry name" value="SPRY_dom"/>
</dbReference>
<dbReference type="AlphaFoldDB" id="A0A665U2Z3"/>
<keyword evidence="5" id="KW-0547">Nucleotide-binding</keyword>
<dbReference type="InterPro" id="IPR001870">
    <property type="entry name" value="B30.2/SPRY"/>
</dbReference>
<reference evidence="9" key="2">
    <citation type="submission" date="2025-08" db="UniProtKB">
        <authorList>
            <consortium name="Ensembl"/>
        </authorList>
    </citation>
    <scope>IDENTIFICATION</scope>
</reference>
<evidence type="ECO:0000256" key="2">
    <source>
        <dbReference type="ARBA" id="ARBA00022490"/>
    </source>
</evidence>
<reference evidence="9" key="1">
    <citation type="submission" date="2021-04" db="EMBL/GenBank/DDBJ databases">
        <authorList>
            <consortium name="Wellcome Sanger Institute Data Sharing"/>
        </authorList>
    </citation>
    <scope>NUCLEOTIDE SEQUENCE [LARGE SCALE GENOMIC DNA]</scope>
</reference>
<name>A0A665U2Z3_ECHNA</name>
<dbReference type="InterPro" id="IPR013320">
    <property type="entry name" value="ConA-like_dom_sf"/>
</dbReference>
<dbReference type="Pfam" id="PF17779">
    <property type="entry name" value="WHD_NOD2"/>
    <property type="match status" value="1"/>
</dbReference>
<dbReference type="InterPro" id="IPR006574">
    <property type="entry name" value="PRY"/>
</dbReference>
<dbReference type="PANTHER" id="PTHR24106">
    <property type="entry name" value="NACHT, LRR AND CARD DOMAINS-CONTAINING"/>
    <property type="match status" value="1"/>
</dbReference>
<dbReference type="Pfam" id="PF14484">
    <property type="entry name" value="FISNA"/>
    <property type="match status" value="1"/>
</dbReference>
<sequence>MNMNASNGGAINAPQLQNVHAQDIHFTQNLYDRPPARTDGLSANTEETIQKCQRGLKSYLLDGARNLFQGTKDNGFTPLKQIYTELFITEGDSEEVNGEHEVTELECTRSANAQKKITLNNIFEALPNEGTTPRTVLTKGIAGIGKTVAVQKFTLDWAEETANHSIQYVFPFTFRELNLIKDKSLSLIQFIRQYFDQVKDLMPSDYDNSNILFIFDGLDESKLPLDFRKNEMWSSVTEKATVDVLLTNLIRGKLLHRALIWITSRPAAAGKIPPEFIHRVTAVQGFNDEQKEEYFHKEIKDKELAQRILSHLHSKPLRSLFIMCHIPVFCWISATALQALLRNKLDQLPKTLTEMYTHFLIIQTKLEQERCSGNGAADKDVIMKLGKLAFEQLDKGNIIFSEDDLKGYEIDLKQAAVSSRVCTEIIREECGLYKQKFYSFLHLSVQEFFAALYVLETFITTGENLLTCTPAKNNKDQVPIICLHREAVAMALAHDYGQWDLFLRFLLGLSEKKNQELLHKISGFKGCSSQDNQKTIKYIHTKIKMLSHKDKGIKLFHCLNELGDQSLVEEVQKRYSSGDVNSMSLSHWSALAYVLLVSNENLDVFDLKKYYRSDEVLKRLVPVLNVSKIALASDCDLTDRSCEYISSVFRSKSALEELDLTRNKLQDSGIKLLSEGLNSHNCKIQRLRLNSCELSERSCEHLASVLSSQSSCLRELDLSNNDLKDSGVELLSVGLKSPNCRLETLRLSGCLITERGCSSLASAIRSNPSTLRELDLSYNHPGASGEALLLHEDPAQSLKTRLDHGGAQRMKPGLQKYACELTLDINSAHKNLQLHNNNKSVMVVKKAQQYSFHADRFTYWHQLLCRDALPELAYWELDWDGKIQVAVTYRGIQRRGKGHNCRLGETDGSWSLSCSKEGFAVSHNKRKATVTPPSSSASDRVAVFVDRPAGVLSFYTVCSGALTRLHTFRTTFTEPLYAGFWVGSESFVTLTHPVH</sequence>
<dbReference type="GO" id="GO:0005524">
    <property type="term" value="F:ATP binding"/>
    <property type="evidence" value="ECO:0007669"/>
    <property type="project" value="UniProtKB-KW"/>
</dbReference>
<dbReference type="InterPro" id="IPR029495">
    <property type="entry name" value="NACHT-assoc"/>
</dbReference>
<keyword evidence="4" id="KW-0677">Repeat</keyword>
<organism evidence="9 10">
    <name type="scientific">Echeneis naucrates</name>
    <name type="common">Live sharksucker</name>
    <dbReference type="NCBI Taxonomy" id="173247"/>
    <lineage>
        <taxon>Eukaryota</taxon>
        <taxon>Metazoa</taxon>
        <taxon>Chordata</taxon>
        <taxon>Craniata</taxon>
        <taxon>Vertebrata</taxon>
        <taxon>Euteleostomi</taxon>
        <taxon>Actinopterygii</taxon>
        <taxon>Neopterygii</taxon>
        <taxon>Teleostei</taxon>
        <taxon>Neoteleostei</taxon>
        <taxon>Acanthomorphata</taxon>
        <taxon>Carangaria</taxon>
        <taxon>Carangiformes</taxon>
        <taxon>Echeneidae</taxon>
        <taxon>Echeneis</taxon>
    </lineage>
</organism>
<dbReference type="PROSITE" id="PS51450">
    <property type="entry name" value="LRR"/>
    <property type="match status" value="1"/>
</dbReference>
<dbReference type="Gene3D" id="3.40.50.300">
    <property type="entry name" value="P-loop containing nucleotide triphosphate hydrolases"/>
    <property type="match status" value="1"/>
</dbReference>
<evidence type="ECO:0000256" key="3">
    <source>
        <dbReference type="ARBA" id="ARBA00022614"/>
    </source>
</evidence>
<dbReference type="InterPro" id="IPR041267">
    <property type="entry name" value="NLRP_HD2"/>
</dbReference>
<dbReference type="Gene3D" id="3.80.10.10">
    <property type="entry name" value="Ribonuclease Inhibitor"/>
    <property type="match status" value="1"/>
</dbReference>
<dbReference type="Pfam" id="PF13516">
    <property type="entry name" value="LRR_6"/>
    <property type="match status" value="2"/>
</dbReference>
<reference evidence="9" key="3">
    <citation type="submission" date="2025-09" db="UniProtKB">
        <authorList>
            <consortium name="Ensembl"/>
        </authorList>
    </citation>
    <scope>IDENTIFICATION</scope>
</reference>
<accession>A0A665U2Z3</accession>
<evidence type="ECO:0000313" key="10">
    <source>
        <dbReference type="Proteomes" id="UP000472264"/>
    </source>
</evidence>
<dbReference type="PROSITE" id="PS50837">
    <property type="entry name" value="NACHT"/>
    <property type="match status" value="1"/>
</dbReference>
<dbReference type="InterPro" id="IPR001611">
    <property type="entry name" value="Leu-rich_rpt"/>
</dbReference>
<keyword evidence="2" id="KW-0963">Cytoplasm</keyword>
<feature type="domain" description="B30.2/SPRY" evidence="7">
    <location>
        <begin position="801"/>
        <end position="995"/>
    </location>
</feature>
<evidence type="ECO:0000313" key="9">
    <source>
        <dbReference type="Ensembl" id="ENSENLP00000013676.1"/>
    </source>
</evidence>
<evidence type="ECO:0000256" key="6">
    <source>
        <dbReference type="ARBA" id="ARBA00022840"/>
    </source>
</evidence>